<dbReference type="PANTHER" id="PTHR22753:SF14">
    <property type="entry name" value="MONOACYLGLYCEROL_DIACYLGLYCEROL O-ACYLTRANSFERASE"/>
    <property type="match status" value="1"/>
</dbReference>
<keyword evidence="2" id="KW-0012">Acyltransferase</keyword>
<reference evidence="2 3" key="1">
    <citation type="submission" date="2018-05" db="EMBL/GenBank/DDBJ databases">
        <title>Lujinxingia marina gen. nov. sp. nov., a new facultative anaerobic member of the class Deltaproteobacteria, and proposal of Lujinxingaceae fam. nov.</title>
        <authorList>
            <person name="Li C.-M."/>
        </authorList>
    </citation>
    <scope>NUCLEOTIDE SEQUENCE [LARGE SCALE GENOMIC DNA]</scope>
    <source>
        <strain evidence="2 3">B210</strain>
    </source>
</reference>
<dbReference type="Pfam" id="PF01553">
    <property type="entry name" value="Acyltransferase"/>
    <property type="match status" value="1"/>
</dbReference>
<proteinExistence type="predicted"/>
<keyword evidence="2" id="KW-0808">Transferase</keyword>
<accession>A0A328C643</accession>
<dbReference type="EMBL" id="QHKO01000004">
    <property type="protein sequence ID" value="RAL22292.1"/>
    <property type="molecule type" value="Genomic_DNA"/>
</dbReference>
<keyword evidence="3" id="KW-1185">Reference proteome</keyword>
<dbReference type="OrthoDB" id="5241618at2"/>
<protein>
    <submittedName>
        <fullName evidence="2">Glycerol acyltransferase</fullName>
    </submittedName>
</protein>
<sequence>MLQKVKEQVDGALVHAIREDVWERIRTMDAGQNEYGFDPFGFEPEFLKYVAPPAIWLYRNYFRVETFGMEHIPDSGPVLLVANHTGQIPLDGMMIATAGLIDRSPPRMVRSMVERWVPSIPFISRIFARAGQVVGTRENARILLRRGGCILVFPEGQRGINKTYDRAYQLQEFGLGFMRLALATGTPIVPVSVVGAEEQMPALYDVKSLAKVLGMPAFPITPTWPLLGPLGALPLPVKYRIYFGEPMRFEGDPDEEDRVVGGHVERVREVIAQMIDRGLQERRGVFF</sequence>
<dbReference type="GO" id="GO:0016746">
    <property type="term" value="F:acyltransferase activity"/>
    <property type="evidence" value="ECO:0007669"/>
    <property type="project" value="UniProtKB-KW"/>
</dbReference>
<evidence type="ECO:0000313" key="2">
    <source>
        <dbReference type="EMBL" id="RAL22292.1"/>
    </source>
</evidence>
<dbReference type="AlphaFoldDB" id="A0A328C643"/>
<comment type="caution">
    <text evidence="2">The sequence shown here is derived from an EMBL/GenBank/DDBJ whole genome shotgun (WGS) entry which is preliminary data.</text>
</comment>
<dbReference type="SMART" id="SM00563">
    <property type="entry name" value="PlsC"/>
    <property type="match status" value="1"/>
</dbReference>
<dbReference type="Proteomes" id="UP000249169">
    <property type="component" value="Unassembled WGS sequence"/>
</dbReference>
<dbReference type="RefSeq" id="WP_111729863.1">
    <property type="nucleotide sequence ID" value="NZ_QHKO01000004.1"/>
</dbReference>
<dbReference type="InterPro" id="IPR002123">
    <property type="entry name" value="Plipid/glycerol_acylTrfase"/>
</dbReference>
<gene>
    <name evidence="2" type="ORF">DL240_10595</name>
</gene>
<name>A0A328C643_9DELT</name>
<feature type="domain" description="Phospholipid/glycerol acyltransferase" evidence="1">
    <location>
        <begin position="78"/>
        <end position="196"/>
    </location>
</feature>
<evidence type="ECO:0000259" key="1">
    <source>
        <dbReference type="SMART" id="SM00563"/>
    </source>
</evidence>
<dbReference type="SUPFAM" id="SSF69593">
    <property type="entry name" value="Glycerol-3-phosphate (1)-acyltransferase"/>
    <property type="match status" value="1"/>
</dbReference>
<dbReference type="CDD" id="cd07987">
    <property type="entry name" value="LPLAT_MGAT-like"/>
    <property type="match status" value="1"/>
</dbReference>
<dbReference type="PANTHER" id="PTHR22753">
    <property type="entry name" value="TRANSMEMBRANE PROTEIN 68"/>
    <property type="match status" value="1"/>
</dbReference>
<organism evidence="2 3">
    <name type="scientific">Lujinxingia litoralis</name>
    <dbReference type="NCBI Taxonomy" id="2211119"/>
    <lineage>
        <taxon>Bacteria</taxon>
        <taxon>Deltaproteobacteria</taxon>
        <taxon>Bradymonadales</taxon>
        <taxon>Lujinxingiaceae</taxon>
        <taxon>Lujinxingia</taxon>
    </lineage>
</organism>
<dbReference type="GO" id="GO:0016020">
    <property type="term" value="C:membrane"/>
    <property type="evidence" value="ECO:0007669"/>
    <property type="project" value="TreeGrafter"/>
</dbReference>
<evidence type="ECO:0000313" key="3">
    <source>
        <dbReference type="Proteomes" id="UP000249169"/>
    </source>
</evidence>